<keyword evidence="2" id="KW-1185">Reference proteome</keyword>
<evidence type="ECO:0000313" key="1">
    <source>
        <dbReference type="EMBL" id="SDE83520.1"/>
    </source>
</evidence>
<dbReference type="RefSeq" id="WP_090150206.1">
    <property type="nucleotide sequence ID" value="NZ_FNAN01000007.1"/>
</dbReference>
<dbReference type="EMBL" id="FNAN01000007">
    <property type="protein sequence ID" value="SDE83520.1"/>
    <property type="molecule type" value="Genomic_DNA"/>
</dbReference>
<dbReference type="Proteomes" id="UP000198748">
    <property type="component" value="Unassembled WGS sequence"/>
</dbReference>
<dbReference type="OrthoDB" id="9906867at2"/>
<accession>A0A1G7G5X4</accession>
<gene>
    <name evidence="1" type="ORF">SAMN04487996_107136</name>
</gene>
<evidence type="ECO:0008006" key="3">
    <source>
        <dbReference type="Google" id="ProtNLM"/>
    </source>
</evidence>
<dbReference type="STRING" id="659014.SAMN04487996_107136"/>
<dbReference type="PROSITE" id="PS51257">
    <property type="entry name" value="PROKAR_LIPOPROTEIN"/>
    <property type="match status" value="1"/>
</dbReference>
<dbReference type="AlphaFoldDB" id="A0A1G7G5X4"/>
<reference evidence="2" key="1">
    <citation type="submission" date="2016-10" db="EMBL/GenBank/DDBJ databases">
        <authorList>
            <person name="Varghese N."/>
            <person name="Submissions S."/>
        </authorList>
    </citation>
    <scope>NUCLEOTIDE SEQUENCE [LARGE SCALE GENOMIC DNA]</scope>
    <source>
        <strain evidence="2">DSM 25329</strain>
    </source>
</reference>
<proteinExistence type="predicted"/>
<organism evidence="1 2">
    <name type="scientific">Dyadobacter soli</name>
    <dbReference type="NCBI Taxonomy" id="659014"/>
    <lineage>
        <taxon>Bacteria</taxon>
        <taxon>Pseudomonadati</taxon>
        <taxon>Bacteroidota</taxon>
        <taxon>Cytophagia</taxon>
        <taxon>Cytophagales</taxon>
        <taxon>Spirosomataceae</taxon>
        <taxon>Dyadobacter</taxon>
    </lineage>
</organism>
<evidence type="ECO:0000313" key="2">
    <source>
        <dbReference type="Proteomes" id="UP000198748"/>
    </source>
</evidence>
<name>A0A1G7G5X4_9BACT</name>
<sequence length="147" mass="16398">MSKILLYPLITILFFCGCSKDNVAPDLAGAVDDKELAEILPGKWTYSLVGKGSKYWTQTISFQAERPYMGSSVAVNEYETISAPTFTTTSYKINIKNGIMEAETESGAVKIVYRIEKIGRSKIILFERLRPSDPRSELAGKEFTKGR</sequence>
<protein>
    <recommendedName>
        <fullName evidence="3">Lipocalin-like domain-containing protein</fullName>
    </recommendedName>
</protein>